<evidence type="ECO:0000313" key="2">
    <source>
        <dbReference type="EMBL" id="MFD0902080.1"/>
    </source>
</evidence>
<feature type="transmembrane region" description="Helical" evidence="1">
    <location>
        <begin position="38"/>
        <end position="57"/>
    </location>
</feature>
<dbReference type="Proteomes" id="UP001596972">
    <property type="component" value="Unassembled WGS sequence"/>
</dbReference>
<gene>
    <name evidence="2" type="ORF">ACFQ11_16885</name>
</gene>
<dbReference type="EMBL" id="JBHTJA010000030">
    <property type="protein sequence ID" value="MFD0902080.1"/>
    <property type="molecule type" value="Genomic_DNA"/>
</dbReference>
<sequence length="61" mass="6384">MRTIGTIVAIAGLLSIVNHFFGGDQMDVLEWTDSRQPLAGIGLGVLGLAVYAAGAVLSRDR</sequence>
<proteinExistence type="predicted"/>
<name>A0ABW3EQL5_9ACTN</name>
<protein>
    <recommendedName>
        <fullName evidence="4">DUF3180 domain-containing protein</fullName>
    </recommendedName>
</protein>
<keyword evidence="1" id="KW-0472">Membrane</keyword>
<dbReference type="RefSeq" id="WP_378299514.1">
    <property type="nucleotide sequence ID" value="NZ_JBHTJA010000030.1"/>
</dbReference>
<organism evidence="2 3">
    <name type="scientific">Actinomadura sediminis</name>
    <dbReference type="NCBI Taxonomy" id="1038904"/>
    <lineage>
        <taxon>Bacteria</taxon>
        <taxon>Bacillati</taxon>
        <taxon>Actinomycetota</taxon>
        <taxon>Actinomycetes</taxon>
        <taxon>Streptosporangiales</taxon>
        <taxon>Thermomonosporaceae</taxon>
        <taxon>Actinomadura</taxon>
    </lineage>
</organism>
<accession>A0ABW3EQL5</accession>
<evidence type="ECO:0000313" key="3">
    <source>
        <dbReference type="Proteomes" id="UP001596972"/>
    </source>
</evidence>
<comment type="caution">
    <text evidence="2">The sequence shown here is derived from an EMBL/GenBank/DDBJ whole genome shotgun (WGS) entry which is preliminary data.</text>
</comment>
<evidence type="ECO:0000256" key="1">
    <source>
        <dbReference type="SAM" id="Phobius"/>
    </source>
</evidence>
<keyword evidence="1" id="KW-0812">Transmembrane</keyword>
<keyword evidence="1" id="KW-1133">Transmembrane helix</keyword>
<keyword evidence="3" id="KW-1185">Reference proteome</keyword>
<evidence type="ECO:0008006" key="4">
    <source>
        <dbReference type="Google" id="ProtNLM"/>
    </source>
</evidence>
<reference evidence="3" key="1">
    <citation type="journal article" date="2019" name="Int. J. Syst. Evol. Microbiol.">
        <title>The Global Catalogue of Microorganisms (GCM) 10K type strain sequencing project: providing services to taxonomists for standard genome sequencing and annotation.</title>
        <authorList>
            <consortium name="The Broad Institute Genomics Platform"/>
            <consortium name="The Broad Institute Genome Sequencing Center for Infectious Disease"/>
            <person name="Wu L."/>
            <person name="Ma J."/>
        </authorList>
    </citation>
    <scope>NUCLEOTIDE SEQUENCE [LARGE SCALE GENOMIC DNA]</scope>
    <source>
        <strain evidence="3">JCM 31202</strain>
    </source>
</reference>